<dbReference type="EMBL" id="CM023471">
    <property type="protein sequence ID" value="KAH7965525.1"/>
    <property type="molecule type" value="Genomic_DNA"/>
</dbReference>
<gene>
    <name evidence="1" type="ORF">HPB49_008567</name>
</gene>
<protein>
    <submittedName>
        <fullName evidence="1">Uncharacterized protein</fullName>
    </submittedName>
</protein>
<comment type="caution">
    <text evidence="1">The sequence shown here is derived from an EMBL/GenBank/DDBJ whole genome shotgun (WGS) entry which is preliminary data.</text>
</comment>
<keyword evidence="2" id="KW-1185">Reference proteome</keyword>
<evidence type="ECO:0000313" key="2">
    <source>
        <dbReference type="Proteomes" id="UP000821865"/>
    </source>
</evidence>
<dbReference type="Proteomes" id="UP000821865">
    <property type="component" value="Chromosome 2"/>
</dbReference>
<evidence type="ECO:0000313" key="1">
    <source>
        <dbReference type="EMBL" id="KAH7965525.1"/>
    </source>
</evidence>
<reference evidence="1" key="1">
    <citation type="submission" date="2020-05" db="EMBL/GenBank/DDBJ databases">
        <title>Large-scale comparative analyses of tick genomes elucidate their genetic diversity and vector capacities.</title>
        <authorList>
            <person name="Jia N."/>
            <person name="Wang J."/>
            <person name="Shi W."/>
            <person name="Du L."/>
            <person name="Sun Y."/>
            <person name="Zhan W."/>
            <person name="Jiang J."/>
            <person name="Wang Q."/>
            <person name="Zhang B."/>
            <person name="Ji P."/>
            <person name="Sakyi L.B."/>
            <person name="Cui X."/>
            <person name="Yuan T."/>
            <person name="Jiang B."/>
            <person name="Yang W."/>
            <person name="Lam T.T.-Y."/>
            <person name="Chang Q."/>
            <person name="Ding S."/>
            <person name="Wang X."/>
            <person name="Zhu J."/>
            <person name="Ruan X."/>
            <person name="Zhao L."/>
            <person name="Wei J."/>
            <person name="Que T."/>
            <person name="Du C."/>
            <person name="Cheng J."/>
            <person name="Dai P."/>
            <person name="Han X."/>
            <person name="Huang E."/>
            <person name="Gao Y."/>
            <person name="Liu J."/>
            <person name="Shao H."/>
            <person name="Ye R."/>
            <person name="Li L."/>
            <person name="Wei W."/>
            <person name="Wang X."/>
            <person name="Wang C."/>
            <person name="Yang T."/>
            <person name="Huo Q."/>
            <person name="Li W."/>
            <person name="Guo W."/>
            <person name="Chen H."/>
            <person name="Zhou L."/>
            <person name="Ni X."/>
            <person name="Tian J."/>
            <person name="Zhou Y."/>
            <person name="Sheng Y."/>
            <person name="Liu T."/>
            <person name="Pan Y."/>
            <person name="Xia L."/>
            <person name="Li J."/>
            <person name="Zhao F."/>
            <person name="Cao W."/>
        </authorList>
    </citation>
    <scope>NUCLEOTIDE SEQUENCE</scope>
    <source>
        <strain evidence="1">Dsil-2018</strain>
    </source>
</reference>
<sequence length="308" mass="33611">MCPSPCSSSNGFSDWYSKTSSSGRGCNEHVDAFNTLVKNTYATDSDPEHRVIRVRARDIFLGYANEEAMLKAQAKVAKMFNAQFANLPRQILLVVDKASRLSANIDVIGGLVSVDGAGGEEDFPRRLWLHFDGPATGKLARLRSTHAVSEASRLGYEVDSAWVPIEPRNITLTIDLNTGVACKRTQFPLVQASAITVHKSQGGTYATIVYGYAKTHPQKLVYVTLSCGRTVAITATTGSLLDVMSVSDAIERLGFTRKSSRITQILDTNQLSFSPGICGYPIRRWETIFGDFTAETHAVVSRRLGGRA</sequence>
<accession>A0ACB8DBV2</accession>
<proteinExistence type="predicted"/>
<name>A0ACB8DBV2_DERSI</name>
<organism evidence="1 2">
    <name type="scientific">Dermacentor silvarum</name>
    <name type="common">Tick</name>
    <dbReference type="NCBI Taxonomy" id="543639"/>
    <lineage>
        <taxon>Eukaryota</taxon>
        <taxon>Metazoa</taxon>
        <taxon>Ecdysozoa</taxon>
        <taxon>Arthropoda</taxon>
        <taxon>Chelicerata</taxon>
        <taxon>Arachnida</taxon>
        <taxon>Acari</taxon>
        <taxon>Parasitiformes</taxon>
        <taxon>Ixodida</taxon>
        <taxon>Ixodoidea</taxon>
        <taxon>Ixodidae</taxon>
        <taxon>Rhipicephalinae</taxon>
        <taxon>Dermacentor</taxon>
    </lineage>
</organism>